<organism evidence="4 5">
    <name type="scientific">Nocardioides jiangxiensis</name>
    <dbReference type="NCBI Taxonomy" id="3064524"/>
    <lineage>
        <taxon>Bacteria</taxon>
        <taxon>Bacillati</taxon>
        <taxon>Actinomycetota</taxon>
        <taxon>Actinomycetes</taxon>
        <taxon>Propionibacteriales</taxon>
        <taxon>Nocardioidaceae</taxon>
        <taxon>Nocardioides</taxon>
    </lineage>
</organism>
<name>A0ABT9AWT5_9ACTN</name>
<dbReference type="PANTHER" id="PTHR20854">
    <property type="entry name" value="INOSITOL MONOPHOSPHATASE"/>
    <property type="match status" value="1"/>
</dbReference>
<dbReference type="Gene3D" id="3.40.190.80">
    <property type="match status" value="1"/>
</dbReference>
<evidence type="ECO:0000256" key="1">
    <source>
        <dbReference type="ARBA" id="ARBA00022723"/>
    </source>
</evidence>
<gene>
    <name evidence="4" type="ORF">Q5722_01040</name>
</gene>
<dbReference type="Pfam" id="PF00459">
    <property type="entry name" value="Inositol_P"/>
    <property type="match status" value="1"/>
</dbReference>
<evidence type="ECO:0000313" key="4">
    <source>
        <dbReference type="EMBL" id="MDO7866945.1"/>
    </source>
</evidence>
<dbReference type="EMBL" id="JAUQTA010000001">
    <property type="protein sequence ID" value="MDO7866945.1"/>
    <property type="molecule type" value="Genomic_DNA"/>
</dbReference>
<dbReference type="RefSeq" id="WP_305026352.1">
    <property type="nucleotide sequence ID" value="NZ_JAUQTA010000001.1"/>
</dbReference>
<evidence type="ECO:0000313" key="5">
    <source>
        <dbReference type="Proteomes" id="UP001233314"/>
    </source>
</evidence>
<keyword evidence="2" id="KW-0378">Hydrolase</keyword>
<keyword evidence="1" id="KW-0479">Metal-binding</keyword>
<dbReference type="InterPro" id="IPR020583">
    <property type="entry name" value="Inositol_monoP_metal-BS"/>
</dbReference>
<dbReference type="PROSITE" id="PS00629">
    <property type="entry name" value="IMP_1"/>
    <property type="match status" value="1"/>
</dbReference>
<dbReference type="Proteomes" id="UP001233314">
    <property type="component" value="Unassembled WGS sequence"/>
</dbReference>
<dbReference type="PANTHER" id="PTHR20854:SF4">
    <property type="entry name" value="INOSITOL-1-MONOPHOSPHATASE-RELATED"/>
    <property type="match status" value="1"/>
</dbReference>
<sequence>MDDLRADLQLAATLVREAGHLAASMRAEGLAASHKTSLSDIVTAADHAAEAHVVARLRAFRPDDSILGEEGAAHQGTSGRTWVIDPVDGTWNFFHGLDWWCSAIALTTDDDVVLGAIHHPATDTTYAGGPGHPATRDGLPLASLGDLGVHEVCAATYLHPDRHTTPVGAAWRRAVARPATLRVLGSGSMDAVAVATGILGVSFQHDVPLWDRLPGEALVRSLGGVREEVEAGGVTWNVLGLPTAAGEVVTALRDER</sequence>
<evidence type="ECO:0000256" key="3">
    <source>
        <dbReference type="ARBA" id="ARBA00022842"/>
    </source>
</evidence>
<evidence type="ECO:0000256" key="2">
    <source>
        <dbReference type="ARBA" id="ARBA00022801"/>
    </source>
</evidence>
<dbReference type="Gene3D" id="3.30.540.10">
    <property type="entry name" value="Fructose-1,6-Bisphosphatase, subunit A, domain 1"/>
    <property type="match status" value="1"/>
</dbReference>
<keyword evidence="3" id="KW-0460">Magnesium</keyword>
<comment type="caution">
    <text evidence="4">The sequence shown here is derived from an EMBL/GenBank/DDBJ whole genome shotgun (WGS) entry which is preliminary data.</text>
</comment>
<protein>
    <submittedName>
        <fullName evidence="4">Inositol monophosphatase family protein</fullName>
    </submittedName>
</protein>
<dbReference type="InterPro" id="IPR000760">
    <property type="entry name" value="Inositol_monophosphatase-like"/>
</dbReference>
<dbReference type="CDD" id="cd01637">
    <property type="entry name" value="IMPase_like"/>
    <property type="match status" value="1"/>
</dbReference>
<dbReference type="SUPFAM" id="SSF56655">
    <property type="entry name" value="Carbohydrate phosphatase"/>
    <property type="match status" value="1"/>
</dbReference>
<reference evidence="4 5" key="1">
    <citation type="submission" date="2023-07" db="EMBL/GenBank/DDBJ databases">
        <title>Nocardioides sp. nov WY-20 isolated from soil.</title>
        <authorList>
            <person name="Liu B."/>
            <person name="Wan Y."/>
        </authorList>
    </citation>
    <scope>NUCLEOTIDE SEQUENCE [LARGE SCALE GENOMIC DNA]</scope>
    <source>
        <strain evidence="4 5">WY-20</strain>
    </source>
</reference>
<proteinExistence type="predicted"/>
<dbReference type="PRINTS" id="PR00377">
    <property type="entry name" value="IMPHPHTASES"/>
</dbReference>
<keyword evidence="5" id="KW-1185">Reference proteome</keyword>
<accession>A0ABT9AWT5</accession>